<dbReference type="InterPro" id="IPR018647">
    <property type="entry name" value="SLFN_3-like_DNA/RNA_helicase"/>
</dbReference>
<evidence type="ECO:0000313" key="3">
    <source>
        <dbReference type="Proteomes" id="UP000484255"/>
    </source>
</evidence>
<protein>
    <submittedName>
        <fullName evidence="2">DUF2075 domain-containing protein</fullName>
    </submittedName>
</protein>
<dbReference type="Pfam" id="PF09848">
    <property type="entry name" value="SLFN-g3_helicase"/>
    <property type="match status" value="1"/>
</dbReference>
<sequence>MPHHHYATPLLDFLHADPAAVLGTLVAKSAFDVAREQRDAWSAQIRCWQEVLRSLQDLLDPCAPHTTPGLLCFEFVLPRLGRRIDNVLIWGDRVWVLEFKVGATSGSAAALDQVWDYALDLKNFHAPSHDLPLVPVLVPTQATSHPWRWDWAPDQVARPLVVAPGDLATLLREALSRPQGPAVDAQAWLDGRYQPTPTIVEAARALYAGHSVHEISRSGAEGVNLSVTASALEHWIARAQAEHLKVLCLVTGVPGAGKTLVGLDIANRHREADSTLYSVFLSGNDPLVNILREALTRDQVARARERGAKQTKTHARQAVESFIQNVRHFRDDGLRSAEAPLEHVTVFDEAQRAWNQEQTRKFMTTKRAQASFDQSEPAFLLACMDRHADWAVVIGLVGGGQEINTGEAGIRAWIEALRDERPDWHLVMPAQLQAEEYGATDLVETMRHLPRVHWQEELHLRTSMRAFRANGVSEWVRQVLQAEVDAASALLSKVQPHFPIVLTRSLPRAKRWLRAQARGSERVGLVVSSQAQRLRPHAIDVRVRIDPVPWFLNDRDDVRSSDFLEDAATEFQVQGLELDWTAVVWDADFRRGPRGWEHWSFVSDRWQRIHHPDRQQYLKNAYRVLLTRARQGMVIVVPEGHAEDPTRQAAFYDPLFQYLAKLGLPVLSP</sequence>
<accession>A0A7C9TNB1</accession>
<reference evidence="2 3" key="1">
    <citation type="submission" date="2020-02" db="EMBL/GenBank/DDBJ databases">
        <title>Ideonella bacterium strain TBM-1.</title>
        <authorList>
            <person name="Chen W.-M."/>
        </authorList>
    </citation>
    <scope>NUCLEOTIDE SEQUENCE [LARGE SCALE GENOMIC DNA]</scope>
    <source>
        <strain evidence="2 3">TBM-1</strain>
    </source>
</reference>
<feature type="domain" description="Schlafen group 3-like DNA/RNA helicase" evidence="1">
    <location>
        <begin position="245"/>
        <end position="638"/>
    </location>
</feature>
<dbReference type="AlphaFoldDB" id="A0A7C9TNB1"/>
<name>A0A7C9TNB1_9BURK</name>
<dbReference type="RefSeq" id="WP_163459930.1">
    <property type="nucleotide sequence ID" value="NZ_JAAGOH010000052.1"/>
</dbReference>
<dbReference type="Proteomes" id="UP000484255">
    <property type="component" value="Unassembled WGS sequence"/>
</dbReference>
<evidence type="ECO:0000313" key="2">
    <source>
        <dbReference type="EMBL" id="NDY93904.1"/>
    </source>
</evidence>
<proteinExistence type="predicted"/>
<comment type="caution">
    <text evidence="2">The sequence shown here is derived from an EMBL/GenBank/DDBJ whole genome shotgun (WGS) entry which is preliminary data.</text>
</comment>
<organism evidence="2 3">
    <name type="scientific">Ideonella livida</name>
    <dbReference type="NCBI Taxonomy" id="2707176"/>
    <lineage>
        <taxon>Bacteria</taxon>
        <taxon>Pseudomonadati</taxon>
        <taxon>Pseudomonadota</taxon>
        <taxon>Betaproteobacteria</taxon>
        <taxon>Burkholderiales</taxon>
        <taxon>Sphaerotilaceae</taxon>
        <taxon>Ideonella</taxon>
    </lineage>
</organism>
<keyword evidence="3" id="KW-1185">Reference proteome</keyword>
<evidence type="ECO:0000259" key="1">
    <source>
        <dbReference type="Pfam" id="PF09848"/>
    </source>
</evidence>
<dbReference type="EMBL" id="JAAGOH010000052">
    <property type="protein sequence ID" value="NDY93904.1"/>
    <property type="molecule type" value="Genomic_DNA"/>
</dbReference>
<gene>
    <name evidence="2" type="ORF">G3A44_22175</name>
</gene>